<evidence type="ECO:0000313" key="3">
    <source>
        <dbReference type="EMBL" id="VAW55786.1"/>
    </source>
</evidence>
<feature type="region of interest" description="Disordered" evidence="1">
    <location>
        <begin position="220"/>
        <end position="247"/>
    </location>
</feature>
<reference evidence="3" key="1">
    <citation type="submission" date="2018-06" db="EMBL/GenBank/DDBJ databases">
        <authorList>
            <person name="Zhirakovskaya E."/>
        </authorList>
    </citation>
    <scope>NUCLEOTIDE SEQUENCE</scope>
</reference>
<dbReference type="InterPro" id="IPR026820">
    <property type="entry name" value="VioB/RebD_dom"/>
</dbReference>
<feature type="region of interest" description="Disordered" evidence="1">
    <location>
        <begin position="624"/>
        <end position="645"/>
    </location>
</feature>
<dbReference type="EMBL" id="UOFF01000116">
    <property type="protein sequence ID" value="VAW55786.1"/>
    <property type="molecule type" value="Genomic_DNA"/>
</dbReference>
<feature type="domain" description="Iminophenyl-pyruvate dimer synthase" evidence="2">
    <location>
        <begin position="42"/>
        <end position="302"/>
    </location>
</feature>
<dbReference type="AlphaFoldDB" id="A0A3B0XGQ6"/>
<dbReference type="InterPro" id="IPR012347">
    <property type="entry name" value="Ferritin-like"/>
</dbReference>
<dbReference type="Gene3D" id="1.20.1260.10">
    <property type="match status" value="1"/>
</dbReference>
<dbReference type="PANTHER" id="PTHR34400:SF4">
    <property type="entry name" value="MEMBRANE PROTEIN"/>
    <property type="match status" value="1"/>
</dbReference>
<organism evidence="3">
    <name type="scientific">hydrothermal vent metagenome</name>
    <dbReference type="NCBI Taxonomy" id="652676"/>
    <lineage>
        <taxon>unclassified sequences</taxon>
        <taxon>metagenomes</taxon>
        <taxon>ecological metagenomes</taxon>
    </lineage>
</organism>
<sequence length="679" mass="74715">MRDLSIEEYGVPPLSETETELVRVINTTWSHQKALSELKSHLQVAVEIELATIPVYLYAYYSINRTPKHFPDTDVSRFADKAGALVMSVAVEEMLHMSLSANILFSLGQMPELYQKSPGPYPTNLPGHEKLGPNAKPLQIPLAKFSSEQLWKFLEIEYPENIDAKPEGADWHTIGQIYSYVRCIISSDLINDDCFKVGATNYQVQPSNYSPNSIDTVYPEGPFKKKTPVPPSQKQSAADVAKYTSQEDSHTGNSALINISDRKDALQAIATICFQGEGFDHTKIDDPSAQELSHYYKFLTLQSELKGYPESPTGEPLPPLPAPPAAAAQQFSQDDLSSFVYNFPSNPVSANYDDEQHRLVVDVASGLYQYMLILTETIFLIPQDDNQQKIFFNRALHNSMIWLLDKYCQTLRTIPQSWGDAVLSPTFENIDLGTRENAFANLSSLCNKTTKVCANTDWYKNAGLDYYLNKIKLLPDVTDYWKKSKYAGAPSFPTNPPATIPSGADRHACMGLNECKNQGRTLANDCAGQGSCSTSLAYNPADENTPNITDHTCHVLNDCAGQGGCGLYGTADEQNNPGGNECRSLGSCATPINAERFSTDGPNQGKSVWSRAREVFTTEVWPELKKTNPKLPDTPPQVPGTNKQPDLFKYGPSIEWIEHEGGGMTACGASGMSGAGSCS</sequence>
<name>A0A3B0XGQ6_9ZZZZ</name>
<accession>A0A3B0XGQ6</accession>
<protein>
    <recommendedName>
        <fullName evidence="2">Iminophenyl-pyruvate dimer synthase domain-containing protein</fullName>
    </recommendedName>
</protein>
<proteinExistence type="predicted"/>
<evidence type="ECO:0000256" key="1">
    <source>
        <dbReference type="SAM" id="MobiDB-lite"/>
    </source>
</evidence>
<dbReference type="Pfam" id="PF12902">
    <property type="entry name" value="Ferritin-like"/>
    <property type="match status" value="1"/>
</dbReference>
<dbReference type="PANTHER" id="PTHR34400">
    <property type="match status" value="1"/>
</dbReference>
<gene>
    <name evidence="3" type="ORF">MNBD_GAMMA07-1986</name>
</gene>
<evidence type="ECO:0000259" key="2">
    <source>
        <dbReference type="Pfam" id="PF12902"/>
    </source>
</evidence>